<dbReference type="Proteomes" id="UP000629025">
    <property type="component" value="Unassembled WGS sequence"/>
</dbReference>
<evidence type="ECO:0000256" key="1">
    <source>
        <dbReference type="ARBA" id="ARBA00022553"/>
    </source>
</evidence>
<comment type="caution">
    <text evidence="4">The sequence shown here is derived from an EMBL/GenBank/DDBJ whole genome shotgun (WGS) entry which is preliminary data.</text>
</comment>
<feature type="modified residue" description="4-aspartylphosphate" evidence="2">
    <location>
        <position position="58"/>
    </location>
</feature>
<evidence type="ECO:0000313" key="5">
    <source>
        <dbReference type="Proteomes" id="UP000629025"/>
    </source>
</evidence>
<gene>
    <name evidence="4" type="primary">pilH</name>
    <name evidence="4" type="ORF">GCM10011352_27330</name>
</gene>
<name>A0ABQ1KLH9_9GAMM</name>
<dbReference type="PROSITE" id="PS50110">
    <property type="entry name" value="RESPONSE_REGULATORY"/>
    <property type="match status" value="1"/>
</dbReference>
<sequence>MDINMAVNKILVVEDDPVQQQRLRDILKSTGAQVLAGSNGQEGVALAEKESPDLIFMDIVMPGMDGFSACRQITNNAKTKGIPVVIVSSKHQEADKVWAQLQGASAVIAKPYTDQEILDQVIRYS</sequence>
<accession>A0ABQ1KLH9</accession>
<keyword evidence="1 2" id="KW-0597">Phosphoprotein</keyword>
<evidence type="ECO:0000256" key="2">
    <source>
        <dbReference type="PROSITE-ProRule" id="PRU00169"/>
    </source>
</evidence>
<feature type="domain" description="Response regulatory" evidence="3">
    <location>
        <begin position="9"/>
        <end position="125"/>
    </location>
</feature>
<dbReference type="InterPro" id="IPR050595">
    <property type="entry name" value="Bact_response_regulator"/>
</dbReference>
<reference evidence="5" key="1">
    <citation type="journal article" date="2019" name="Int. J. Syst. Evol. Microbiol.">
        <title>The Global Catalogue of Microorganisms (GCM) 10K type strain sequencing project: providing services to taxonomists for standard genome sequencing and annotation.</title>
        <authorList>
            <consortium name="The Broad Institute Genomics Platform"/>
            <consortium name="The Broad Institute Genome Sequencing Center for Infectious Disease"/>
            <person name="Wu L."/>
            <person name="Ma J."/>
        </authorList>
    </citation>
    <scope>NUCLEOTIDE SEQUENCE [LARGE SCALE GENOMIC DNA]</scope>
    <source>
        <strain evidence="5">CGMCC 1.15341</strain>
    </source>
</reference>
<evidence type="ECO:0000313" key="4">
    <source>
        <dbReference type="EMBL" id="GGB99664.1"/>
    </source>
</evidence>
<dbReference type="InterPro" id="IPR001789">
    <property type="entry name" value="Sig_transdc_resp-reg_receiver"/>
</dbReference>
<dbReference type="Gene3D" id="3.40.50.2300">
    <property type="match status" value="1"/>
</dbReference>
<dbReference type="SUPFAM" id="SSF52172">
    <property type="entry name" value="CheY-like"/>
    <property type="match status" value="1"/>
</dbReference>
<keyword evidence="5" id="KW-1185">Reference proteome</keyword>
<dbReference type="SMART" id="SM00448">
    <property type="entry name" value="REC"/>
    <property type="match status" value="1"/>
</dbReference>
<dbReference type="PANTHER" id="PTHR44591:SF20">
    <property type="entry name" value="PROTEIN PILH"/>
    <property type="match status" value="1"/>
</dbReference>
<dbReference type="PANTHER" id="PTHR44591">
    <property type="entry name" value="STRESS RESPONSE REGULATOR PROTEIN 1"/>
    <property type="match status" value="1"/>
</dbReference>
<dbReference type="Pfam" id="PF00072">
    <property type="entry name" value="Response_reg"/>
    <property type="match status" value="1"/>
</dbReference>
<protein>
    <submittedName>
        <fullName evidence="4">Protein PilH</fullName>
    </submittedName>
</protein>
<organism evidence="4 5">
    <name type="scientific">Marinobacterium zhoushanense</name>
    <dbReference type="NCBI Taxonomy" id="1679163"/>
    <lineage>
        <taxon>Bacteria</taxon>
        <taxon>Pseudomonadati</taxon>
        <taxon>Pseudomonadota</taxon>
        <taxon>Gammaproteobacteria</taxon>
        <taxon>Oceanospirillales</taxon>
        <taxon>Oceanospirillaceae</taxon>
        <taxon>Marinobacterium</taxon>
    </lineage>
</organism>
<proteinExistence type="predicted"/>
<evidence type="ECO:0000259" key="3">
    <source>
        <dbReference type="PROSITE" id="PS50110"/>
    </source>
</evidence>
<dbReference type="EMBL" id="BMIJ01000005">
    <property type="protein sequence ID" value="GGB99664.1"/>
    <property type="molecule type" value="Genomic_DNA"/>
</dbReference>
<dbReference type="InterPro" id="IPR011006">
    <property type="entry name" value="CheY-like_superfamily"/>
</dbReference>